<accession>A0ABM1MGF2</accession>
<evidence type="ECO:0000256" key="1">
    <source>
        <dbReference type="SAM" id="MobiDB-lite"/>
    </source>
</evidence>
<dbReference type="RefSeq" id="XP_017773652.1">
    <property type="nucleotide sequence ID" value="XM_017918163.1"/>
</dbReference>
<feature type="compositionally biased region" description="Basic residues" evidence="1">
    <location>
        <begin position="480"/>
        <end position="495"/>
    </location>
</feature>
<organism evidence="2 3">
    <name type="scientific">Nicrophorus vespilloides</name>
    <name type="common">Boreal carrion beetle</name>
    <dbReference type="NCBI Taxonomy" id="110193"/>
    <lineage>
        <taxon>Eukaryota</taxon>
        <taxon>Metazoa</taxon>
        <taxon>Ecdysozoa</taxon>
        <taxon>Arthropoda</taxon>
        <taxon>Hexapoda</taxon>
        <taxon>Insecta</taxon>
        <taxon>Pterygota</taxon>
        <taxon>Neoptera</taxon>
        <taxon>Endopterygota</taxon>
        <taxon>Coleoptera</taxon>
        <taxon>Polyphaga</taxon>
        <taxon>Staphyliniformia</taxon>
        <taxon>Silphidae</taxon>
        <taxon>Nicrophorinae</taxon>
        <taxon>Nicrophorus</taxon>
    </lineage>
</organism>
<evidence type="ECO:0000313" key="2">
    <source>
        <dbReference type="Proteomes" id="UP000695000"/>
    </source>
</evidence>
<dbReference type="Proteomes" id="UP000695000">
    <property type="component" value="Unplaced"/>
</dbReference>
<dbReference type="PANTHER" id="PTHR21831">
    <property type="entry name" value="MICROTUBULE-ASSOCIATED PROTEIN 10"/>
    <property type="match status" value="1"/>
</dbReference>
<dbReference type="InterPro" id="IPR039302">
    <property type="entry name" value="MAP10"/>
</dbReference>
<dbReference type="PANTHER" id="PTHR21831:SF2">
    <property type="entry name" value="MICROTUBULE-ASSOCIATED PROTEIN 10"/>
    <property type="match status" value="1"/>
</dbReference>
<feature type="region of interest" description="Disordered" evidence="1">
    <location>
        <begin position="423"/>
        <end position="495"/>
    </location>
</feature>
<gene>
    <name evidence="3" type="primary">LOC108560559</name>
</gene>
<dbReference type="Pfam" id="PF14924">
    <property type="entry name" value="MAP10_N"/>
    <property type="match status" value="1"/>
</dbReference>
<protein>
    <submittedName>
        <fullName evidence="3">Uncharacterized protein LOC108560559</fullName>
    </submittedName>
</protein>
<feature type="compositionally biased region" description="Basic and acidic residues" evidence="1">
    <location>
        <begin position="423"/>
        <end position="434"/>
    </location>
</feature>
<dbReference type="GeneID" id="108560559"/>
<proteinExistence type="predicted"/>
<feature type="compositionally biased region" description="Basic and acidic residues" evidence="1">
    <location>
        <begin position="442"/>
        <end position="458"/>
    </location>
</feature>
<sequence>MDKFSTENLILLEFLVDQVSLEHSVKQDLQTMMGETCVSFQFLDNSPLMVSEEDFAPKKKNFGGCDGCSDVKNGKSCLFSLTPEQAHEAMQQFDIYVEVFKKMRCGTLPDKVLIGESLISIVNLFNELVDSSANREDETVAKTLKDCFKIQNLSGELVGYISVYIRMSCFGKLIVTQFQMNLQDNSVEFKAKEGHYLFKYNKKDGSQCPASCPPPAECPLPPRPCPPPRQQHQQHNYMPQQPPCAMPPPCMQNNHAMQMQPPCAMPPQSCPPQPNYNRGGCSPVNSTCMQSCPNYSPPPCPPPSCPPQMNHLNLQTPCNECELPPDDPEADYQEIGACMGGNSLTIRVHKEKKQISECACSDDDDAPRPPAAPQPPFNFKVNGCPQAATNVSITPPTCTAKDGTKITEISDPDKEVFILRIGKKSEGNNKKNNLELELCTPKGKEVKPPPKLETRDTQYEVGDFPAETGKKEKGKGGKEKKGRKAKGGKGKKGKK</sequence>
<evidence type="ECO:0000313" key="3">
    <source>
        <dbReference type="RefSeq" id="XP_017773652.1"/>
    </source>
</evidence>
<keyword evidence="2" id="KW-1185">Reference proteome</keyword>
<reference evidence="3" key="1">
    <citation type="submission" date="2025-08" db="UniProtKB">
        <authorList>
            <consortium name="RefSeq"/>
        </authorList>
    </citation>
    <scope>IDENTIFICATION</scope>
    <source>
        <tissue evidence="3">Whole Larva</tissue>
    </source>
</reference>
<name>A0ABM1MGF2_NICVS</name>
<feature type="compositionally biased region" description="Basic and acidic residues" evidence="1">
    <location>
        <begin position="468"/>
        <end position="479"/>
    </location>
</feature>